<proteinExistence type="predicted"/>
<evidence type="ECO:0000313" key="1">
    <source>
        <dbReference type="EMBL" id="SFW83109.1"/>
    </source>
</evidence>
<name>A0A1K1SGS6_9BACT</name>
<dbReference type="EMBL" id="CP140154">
    <property type="protein sequence ID" value="WQG88049.1"/>
    <property type="molecule type" value="Genomic_DNA"/>
</dbReference>
<evidence type="ECO:0000313" key="2">
    <source>
        <dbReference type="EMBL" id="WQG88049.1"/>
    </source>
</evidence>
<dbReference type="AlphaFoldDB" id="A0A1K1SGS6"/>
<dbReference type="RefSeq" id="WP_072364355.1">
    <property type="nucleotide sequence ID" value="NZ_CP139972.1"/>
</dbReference>
<organism evidence="1 3">
    <name type="scientific">Chitinophaga sancti</name>
    <dbReference type="NCBI Taxonomy" id="1004"/>
    <lineage>
        <taxon>Bacteria</taxon>
        <taxon>Pseudomonadati</taxon>
        <taxon>Bacteroidota</taxon>
        <taxon>Chitinophagia</taxon>
        <taxon>Chitinophagales</taxon>
        <taxon>Chitinophagaceae</taxon>
        <taxon>Chitinophaga</taxon>
    </lineage>
</organism>
<reference evidence="1 3" key="1">
    <citation type="submission" date="2016-11" db="EMBL/GenBank/DDBJ databases">
        <authorList>
            <person name="Jaros S."/>
            <person name="Januszkiewicz K."/>
            <person name="Wedrychowicz H."/>
        </authorList>
    </citation>
    <scope>NUCLEOTIDE SEQUENCE [LARGE SCALE GENOMIC DNA]</scope>
    <source>
        <strain evidence="1 3">DSM 784</strain>
    </source>
</reference>
<reference evidence="2 4" key="2">
    <citation type="submission" date="2023-11" db="EMBL/GenBank/DDBJ databases">
        <title>MicrobeMod: A computational toolkit for identifying prokaryotic methylation and restriction-modification with nanopore sequencing.</title>
        <authorList>
            <person name="Crits-Christoph A."/>
            <person name="Kang S.C."/>
            <person name="Lee H."/>
            <person name="Ostrov N."/>
        </authorList>
    </citation>
    <scope>NUCLEOTIDE SEQUENCE [LARGE SCALE GENOMIC DNA]</scope>
    <source>
        <strain evidence="2 4">ATCC 23090</strain>
    </source>
</reference>
<dbReference type="Proteomes" id="UP000183788">
    <property type="component" value="Unassembled WGS sequence"/>
</dbReference>
<accession>A0A1K1SGS6</accession>
<protein>
    <submittedName>
        <fullName evidence="1">Uncharacterized protein</fullName>
    </submittedName>
</protein>
<evidence type="ECO:0000313" key="4">
    <source>
        <dbReference type="Proteomes" id="UP001326715"/>
    </source>
</evidence>
<evidence type="ECO:0000313" key="3">
    <source>
        <dbReference type="Proteomes" id="UP000183788"/>
    </source>
</evidence>
<keyword evidence="4" id="KW-1185">Reference proteome</keyword>
<gene>
    <name evidence="1" type="ORF">SAMN05661012_05343</name>
    <name evidence="2" type="ORF">SR876_24285</name>
</gene>
<dbReference type="Proteomes" id="UP001326715">
    <property type="component" value="Chromosome"/>
</dbReference>
<dbReference type="EMBL" id="FPIZ01000022">
    <property type="protein sequence ID" value="SFW83109.1"/>
    <property type="molecule type" value="Genomic_DNA"/>
</dbReference>
<sequence>MKNCRLTSTNKIFTFEEQKSKLILKNIDEVESIKIHVDGCEITEGLRCDYLHLAKGIEFFIELKGQDLLHAVKQLKQTITKLGSKNKKQERTCYIICTRSPLASTQIQTIDREFRKDYNSKLVVKSAPYTDSY</sequence>